<name>A0A673UIG8_SURSU</name>
<dbReference type="Ensembl" id="ENSSSUT00005024059.1">
    <property type="protein sequence ID" value="ENSSSUP00005021037.1"/>
    <property type="gene ID" value="ENSSSUG00005013660.1"/>
</dbReference>
<evidence type="ECO:0000256" key="1">
    <source>
        <dbReference type="SAM" id="MobiDB-lite"/>
    </source>
</evidence>
<evidence type="ECO:0000313" key="3">
    <source>
        <dbReference type="Proteomes" id="UP000472268"/>
    </source>
</evidence>
<feature type="region of interest" description="Disordered" evidence="1">
    <location>
        <begin position="110"/>
        <end position="154"/>
    </location>
</feature>
<dbReference type="AlphaFoldDB" id="A0A673UIG8"/>
<protein>
    <submittedName>
        <fullName evidence="2">Uncharacterized protein</fullName>
    </submittedName>
</protein>
<dbReference type="PANTHER" id="PTHR37875">
    <property type="entry name" value="HYPOTHETICAL PROTEIN LOC685964"/>
    <property type="match status" value="1"/>
</dbReference>
<sequence>MSSKDPKKRSQDEKSRTTIQEKFTSTFPYRFSWLTDPSAQLPEPWEATKADPWLQGRLPLQKMLVPTRSIPVRGLGAPDFIPLSSFNPRPPPPPLSYLWEFKLLSHRFPRSGSGTPAAHTSRGLSWSPAPHGPLRHPVPGALGSSRRALPSGKR</sequence>
<dbReference type="GeneID" id="115275132"/>
<reference evidence="2 3" key="1">
    <citation type="submission" date="2019-05" db="EMBL/GenBank/DDBJ databases">
        <title>A Chromosome-scale Meerkat (S. suricatta) Genome Assembly.</title>
        <authorList>
            <person name="Dudchenko O."/>
            <person name="Lieberman Aiden E."/>
            <person name="Tung J."/>
            <person name="Barreiro L.B."/>
            <person name="Clutton-Brock T.H."/>
        </authorList>
    </citation>
    <scope>NUCLEOTIDE SEQUENCE [LARGE SCALE GENOMIC DNA]</scope>
</reference>
<evidence type="ECO:0000313" key="2">
    <source>
        <dbReference type="Ensembl" id="ENSSSUP00005021037.1"/>
    </source>
</evidence>
<dbReference type="InterPro" id="IPR038782">
    <property type="entry name" value="C3orf22"/>
</dbReference>
<proteinExistence type="predicted"/>
<dbReference type="CTD" id="137772993"/>
<gene>
    <name evidence="2" type="primary">C12H3orf22</name>
</gene>
<dbReference type="PANTHER" id="PTHR37875:SF1">
    <property type="entry name" value="CHROMOSOME 3 OPEN READING FRAME 22"/>
    <property type="match status" value="1"/>
</dbReference>
<reference evidence="2" key="3">
    <citation type="submission" date="2025-09" db="UniProtKB">
        <authorList>
            <consortium name="Ensembl"/>
        </authorList>
    </citation>
    <scope>IDENTIFICATION</scope>
</reference>
<dbReference type="RefSeq" id="XP_029774608.1">
    <property type="nucleotide sequence ID" value="XM_029918748.1"/>
</dbReference>
<accession>A0A673UIG8</accession>
<dbReference type="Proteomes" id="UP000472268">
    <property type="component" value="Chromosome 12"/>
</dbReference>
<dbReference type="OMA" id="HTEAACP"/>
<reference evidence="2" key="2">
    <citation type="submission" date="2025-08" db="UniProtKB">
        <authorList>
            <consortium name="Ensembl"/>
        </authorList>
    </citation>
    <scope>IDENTIFICATION</scope>
</reference>
<keyword evidence="3" id="KW-1185">Reference proteome</keyword>
<organism evidence="2 3">
    <name type="scientific">Suricata suricatta</name>
    <name type="common">Meerkat</name>
    <dbReference type="NCBI Taxonomy" id="37032"/>
    <lineage>
        <taxon>Eukaryota</taxon>
        <taxon>Metazoa</taxon>
        <taxon>Chordata</taxon>
        <taxon>Craniata</taxon>
        <taxon>Vertebrata</taxon>
        <taxon>Euteleostomi</taxon>
        <taxon>Mammalia</taxon>
        <taxon>Eutheria</taxon>
        <taxon>Laurasiatheria</taxon>
        <taxon>Carnivora</taxon>
        <taxon>Feliformia</taxon>
        <taxon>Herpestidae</taxon>
        <taxon>Suricata</taxon>
    </lineage>
</organism>